<accession>A0ABR2I4Q4</accession>
<comment type="caution">
    <text evidence="2">The sequence shown here is derived from an EMBL/GenBank/DDBJ whole genome shotgun (WGS) entry which is preliminary data.</text>
</comment>
<evidence type="ECO:0000313" key="3">
    <source>
        <dbReference type="Proteomes" id="UP001390339"/>
    </source>
</evidence>
<evidence type="ECO:0000256" key="1">
    <source>
        <dbReference type="SAM" id="Phobius"/>
    </source>
</evidence>
<proteinExistence type="predicted"/>
<reference evidence="2 3" key="1">
    <citation type="journal article" date="2024" name="IMA Fungus">
        <title>Apiospora arundinis, a panoply of carbohydrate-active enzymes and secondary metabolites.</title>
        <authorList>
            <person name="Sorensen T."/>
            <person name="Petersen C."/>
            <person name="Muurmann A.T."/>
            <person name="Christiansen J.V."/>
            <person name="Brundto M.L."/>
            <person name="Overgaard C.K."/>
            <person name="Boysen A.T."/>
            <person name="Wollenberg R.D."/>
            <person name="Larsen T.O."/>
            <person name="Sorensen J.L."/>
            <person name="Nielsen K.L."/>
            <person name="Sondergaard T.E."/>
        </authorList>
    </citation>
    <scope>NUCLEOTIDE SEQUENCE [LARGE SCALE GENOMIC DNA]</scope>
    <source>
        <strain evidence="2 3">AAU 773</strain>
    </source>
</reference>
<keyword evidence="1" id="KW-0472">Membrane</keyword>
<keyword evidence="1" id="KW-0812">Transmembrane</keyword>
<gene>
    <name evidence="2" type="ORF">PGQ11_013222</name>
</gene>
<feature type="transmembrane region" description="Helical" evidence="1">
    <location>
        <begin position="6"/>
        <end position="26"/>
    </location>
</feature>
<dbReference type="EMBL" id="JAPCWZ010000007">
    <property type="protein sequence ID" value="KAK8857310.1"/>
    <property type="molecule type" value="Genomic_DNA"/>
</dbReference>
<protein>
    <submittedName>
        <fullName evidence="2">Uncharacterized protein</fullName>
    </submittedName>
</protein>
<keyword evidence="3" id="KW-1185">Reference proteome</keyword>
<dbReference type="Proteomes" id="UP001390339">
    <property type="component" value="Unassembled WGS sequence"/>
</dbReference>
<keyword evidence="1" id="KW-1133">Transmembrane helix</keyword>
<evidence type="ECO:0000313" key="2">
    <source>
        <dbReference type="EMBL" id="KAK8857310.1"/>
    </source>
</evidence>
<organism evidence="2 3">
    <name type="scientific">Apiospora arundinis</name>
    <dbReference type="NCBI Taxonomy" id="335852"/>
    <lineage>
        <taxon>Eukaryota</taxon>
        <taxon>Fungi</taxon>
        <taxon>Dikarya</taxon>
        <taxon>Ascomycota</taxon>
        <taxon>Pezizomycotina</taxon>
        <taxon>Sordariomycetes</taxon>
        <taxon>Xylariomycetidae</taxon>
        <taxon>Amphisphaeriales</taxon>
        <taxon>Apiosporaceae</taxon>
        <taxon>Apiospora</taxon>
    </lineage>
</organism>
<sequence length="62" mass="6782">MLSSEVIVALALGIPSFFVAFASLWITYLTYKKQSPAVPANCNPFWPVQQNPLLYPNGGRGP</sequence>
<name>A0ABR2I4Q4_9PEZI</name>